<dbReference type="Pfam" id="PF04945">
    <property type="entry name" value="YHS"/>
    <property type="match status" value="1"/>
</dbReference>
<sequence length="788" mass="82527">MGEHHHHHHGHGAHTPANDDQTLVRDPVCGMTVDPAKTPHHAQHHGTAFHFCSAGCKSKFEADPDRYLKPEKAVAPTAAQKAAIYTCPMHPEIRQQGPGNCPICGMALEPLEITAEAAPNEELADMTRRFWIGLVLTLPVLVLEMGSHIPGLDLHHLVPPRVSVWVQFLLGTPVVLWAGWPFFVRGWQSFRNRSLNMFSLIALGTGAAYLYSLVATFAPGVFPEGFRGMDGTVAVYFEAAAVITVLVLLGQVLELRAREQTGGAIRALLNMAPKTARRLKENGEDEEIPLAEVSVGDRLRVRPGESVPVDGAVLEGSGAVDESLVTGESLPVEKAPGSKVIGGTVNGTGALVMRADKVGSDTMLSRIVAMVAEAQRSRAPIQRMADTVSGYFVPAVIAVAALAFVAWAFWGPSPALSYGLIAAVSVLIIACPCALGLATPMSIMVGVGKGASAGVLIKSAEALEHMEKVDTLVVDKTGTLTEGKPKVVAVVPAPGLTEAEVLPLAASLERSSEHPLAAAVVAAAKERGMAFREPADFASVTGKGVTGTVGGRQVALGNARLMQELGVDLGGLATRADELRREGGTALFLAVDGRPGGVIAVADPVKQSTPAALESLRASGIHIVMLTGDNRTTAEAVARRLGIEDFQGDVLPEDKHRIVRELRAKGKVVAMAGDGVNDAPALAEADVGIAMGTGTDVAMQSAGVTLVKGDLAGIARARLLSRAVMRNIRQNLFFAFVYNAAGVPLAAGVLYPVLGLLLSPIVAALAMALSSVSVIGNALRLRAVRLQD</sequence>
<evidence type="ECO:0000313" key="14">
    <source>
        <dbReference type="EMBL" id="PHK94519.1"/>
    </source>
</evidence>
<feature type="transmembrane region" description="Helical" evidence="11">
    <location>
        <begin position="195"/>
        <end position="214"/>
    </location>
</feature>
<dbReference type="GO" id="GO:0016491">
    <property type="term" value="F:oxidoreductase activity"/>
    <property type="evidence" value="ECO:0007669"/>
    <property type="project" value="InterPro"/>
</dbReference>
<feature type="transmembrane region" description="Helical" evidence="11">
    <location>
        <begin position="388"/>
        <end position="410"/>
    </location>
</feature>
<dbReference type="Gene3D" id="2.70.150.10">
    <property type="entry name" value="Calcium-transporting ATPase, cytoplasmic transduction domain A"/>
    <property type="match status" value="1"/>
</dbReference>
<evidence type="ECO:0000256" key="5">
    <source>
        <dbReference type="ARBA" id="ARBA00022723"/>
    </source>
</evidence>
<feature type="domain" description="TRASH" evidence="13">
    <location>
        <begin position="26"/>
        <end position="64"/>
    </location>
</feature>
<dbReference type="SUPFAM" id="SSF81665">
    <property type="entry name" value="Calcium ATPase, transmembrane domain M"/>
    <property type="match status" value="1"/>
</dbReference>
<dbReference type="PANTHER" id="PTHR43520">
    <property type="entry name" value="ATP7, ISOFORM B"/>
    <property type="match status" value="1"/>
</dbReference>
<dbReference type="InterPro" id="IPR018303">
    <property type="entry name" value="ATPase_P-typ_P_site"/>
</dbReference>
<evidence type="ECO:0000256" key="10">
    <source>
        <dbReference type="ARBA" id="ARBA00023136"/>
    </source>
</evidence>
<dbReference type="Pfam" id="PF19335">
    <property type="entry name" value="HMBD"/>
    <property type="match status" value="1"/>
</dbReference>
<dbReference type="PRINTS" id="PR00119">
    <property type="entry name" value="CATATPASE"/>
</dbReference>
<dbReference type="InterPro" id="IPR044492">
    <property type="entry name" value="P_typ_ATPase_HD_dom"/>
</dbReference>
<reference evidence="14 15" key="1">
    <citation type="submission" date="2017-10" db="EMBL/GenBank/DDBJ databases">
        <authorList>
            <person name="Banno H."/>
            <person name="Chua N.-H."/>
        </authorList>
    </citation>
    <scope>NUCLEOTIDE SEQUENCE [LARGE SCALE GENOMIC DNA]</scope>
    <source>
        <strain evidence="14 15">YW11</strain>
    </source>
</reference>
<keyword evidence="10 11" id="KW-0472">Membrane</keyword>
<feature type="region of interest" description="Disordered" evidence="12">
    <location>
        <begin position="1"/>
        <end position="23"/>
    </location>
</feature>
<dbReference type="InterPro" id="IPR036412">
    <property type="entry name" value="HAD-like_sf"/>
</dbReference>
<dbReference type="GO" id="GO:0005507">
    <property type="term" value="F:copper ion binding"/>
    <property type="evidence" value="ECO:0007669"/>
    <property type="project" value="TreeGrafter"/>
</dbReference>
<dbReference type="PANTHER" id="PTHR43520:SF8">
    <property type="entry name" value="P-TYPE CU(+) TRANSPORTER"/>
    <property type="match status" value="1"/>
</dbReference>
<dbReference type="SMART" id="SM00746">
    <property type="entry name" value="TRASH"/>
    <property type="match status" value="1"/>
</dbReference>
<dbReference type="PRINTS" id="PR00943">
    <property type="entry name" value="CUATPASE"/>
</dbReference>
<dbReference type="InterPro" id="IPR045800">
    <property type="entry name" value="HMBD"/>
</dbReference>
<protein>
    <submittedName>
        <fullName evidence="14">Copper-translocating P-type ATPase</fullName>
    </submittedName>
</protein>
<dbReference type="Gene3D" id="1.10.620.20">
    <property type="entry name" value="Ribonucleotide Reductase, subunit A"/>
    <property type="match status" value="1"/>
</dbReference>
<dbReference type="InterPro" id="IPR059000">
    <property type="entry name" value="ATPase_P-type_domA"/>
</dbReference>
<dbReference type="GO" id="GO:0005886">
    <property type="term" value="C:plasma membrane"/>
    <property type="evidence" value="ECO:0007669"/>
    <property type="project" value="UniProtKB-SubCell"/>
</dbReference>
<dbReference type="InterPro" id="IPR012348">
    <property type="entry name" value="RNR-like"/>
</dbReference>
<dbReference type="Gene3D" id="1.20.1110.10">
    <property type="entry name" value="Calcium-transporting ATPase, transmembrane domain"/>
    <property type="match status" value="1"/>
</dbReference>
<feature type="transmembrane region" description="Helical" evidence="11">
    <location>
        <begin position="162"/>
        <end position="183"/>
    </location>
</feature>
<dbReference type="AlphaFoldDB" id="A0A2C7A927"/>
<dbReference type="Gene3D" id="3.40.1110.10">
    <property type="entry name" value="Calcium-transporting ATPase, cytoplasmic domain N"/>
    <property type="match status" value="1"/>
</dbReference>
<dbReference type="GO" id="GO:0060003">
    <property type="term" value="P:copper ion export"/>
    <property type="evidence" value="ECO:0007669"/>
    <property type="project" value="UniProtKB-ARBA"/>
</dbReference>
<dbReference type="GO" id="GO:0016887">
    <property type="term" value="F:ATP hydrolysis activity"/>
    <property type="evidence" value="ECO:0007669"/>
    <property type="project" value="InterPro"/>
</dbReference>
<dbReference type="InterPro" id="IPR008250">
    <property type="entry name" value="ATPase_P-typ_transduc_dom_A_sf"/>
</dbReference>
<dbReference type="InterPro" id="IPR009078">
    <property type="entry name" value="Ferritin-like_SF"/>
</dbReference>
<dbReference type="NCBIfam" id="TIGR01511">
    <property type="entry name" value="ATPase-IB1_Cu"/>
    <property type="match status" value="1"/>
</dbReference>
<dbReference type="GO" id="GO:0043682">
    <property type="term" value="F:P-type divalent copper transporter activity"/>
    <property type="evidence" value="ECO:0007669"/>
    <property type="project" value="TreeGrafter"/>
</dbReference>
<feature type="transmembrane region" description="Helical" evidence="11">
    <location>
        <begin position="416"/>
        <end position="439"/>
    </location>
</feature>
<dbReference type="Pfam" id="PF00702">
    <property type="entry name" value="Hydrolase"/>
    <property type="match status" value="1"/>
</dbReference>
<dbReference type="PROSITE" id="PS00154">
    <property type="entry name" value="ATPASE_E1_E2"/>
    <property type="match status" value="1"/>
</dbReference>
<name>A0A2C7A927_9PROT</name>
<comment type="similarity">
    <text evidence="2 11">Belongs to the cation transport ATPase (P-type) (TC 3.A.3) family. Type IB subfamily.</text>
</comment>
<dbReference type="InterPro" id="IPR023214">
    <property type="entry name" value="HAD_sf"/>
</dbReference>
<comment type="caution">
    <text evidence="14">The sequence shown here is derived from an EMBL/GenBank/DDBJ whole genome shotgun (WGS) entry which is preliminary data.</text>
</comment>
<dbReference type="SUPFAM" id="SSF81653">
    <property type="entry name" value="Calcium ATPase, transduction domain A"/>
    <property type="match status" value="1"/>
</dbReference>
<evidence type="ECO:0000256" key="2">
    <source>
        <dbReference type="ARBA" id="ARBA00006024"/>
    </source>
</evidence>
<dbReference type="Pfam" id="PF00122">
    <property type="entry name" value="E1-E2_ATPase"/>
    <property type="match status" value="1"/>
</dbReference>
<evidence type="ECO:0000256" key="3">
    <source>
        <dbReference type="ARBA" id="ARBA00022475"/>
    </source>
</evidence>
<comment type="subcellular location">
    <subcellularLocation>
        <location evidence="1">Cell membrane</location>
        <topology evidence="1">Multi-pass membrane protein</topology>
    </subcellularLocation>
</comment>
<dbReference type="SUPFAM" id="SSF47240">
    <property type="entry name" value="Ferritin-like"/>
    <property type="match status" value="1"/>
</dbReference>
<evidence type="ECO:0000256" key="9">
    <source>
        <dbReference type="ARBA" id="ARBA00022989"/>
    </source>
</evidence>
<evidence type="ECO:0000256" key="7">
    <source>
        <dbReference type="ARBA" id="ARBA00022840"/>
    </source>
</evidence>
<dbReference type="InterPro" id="IPR023298">
    <property type="entry name" value="ATPase_P-typ_TM_dom_sf"/>
</dbReference>
<dbReference type="InterPro" id="IPR027256">
    <property type="entry name" value="P-typ_ATPase_IB"/>
</dbReference>
<dbReference type="OrthoDB" id="9760802at2"/>
<dbReference type="EMBL" id="PDNU01000023">
    <property type="protein sequence ID" value="PHK94519.1"/>
    <property type="molecule type" value="Genomic_DNA"/>
</dbReference>
<organism evidence="14 15">
    <name type="scientific">Teichococcus rhizosphaerae</name>
    <dbReference type="NCBI Taxonomy" id="1335062"/>
    <lineage>
        <taxon>Bacteria</taxon>
        <taxon>Pseudomonadati</taxon>
        <taxon>Pseudomonadota</taxon>
        <taxon>Alphaproteobacteria</taxon>
        <taxon>Acetobacterales</taxon>
        <taxon>Roseomonadaceae</taxon>
        <taxon>Roseomonas</taxon>
    </lineage>
</organism>
<keyword evidence="6 11" id="KW-0547">Nucleotide-binding</keyword>
<feature type="transmembrane region" description="Helical" evidence="11">
    <location>
        <begin position="732"/>
        <end position="751"/>
    </location>
</feature>
<accession>A0A2C7A927</accession>
<feature type="compositionally biased region" description="Basic residues" evidence="12">
    <location>
        <begin position="1"/>
        <end position="12"/>
    </location>
</feature>
<dbReference type="SFLD" id="SFLDF00027">
    <property type="entry name" value="p-type_atpase"/>
    <property type="match status" value="1"/>
</dbReference>
<proteinExistence type="inferred from homology"/>
<evidence type="ECO:0000256" key="11">
    <source>
        <dbReference type="RuleBase" id="RU362081"/>
    </source>
</evidence>
<dbReference type="InterPro" id="IPR011017">
    <property type="entry name" value="TRASH_dom"/>
</dbReference>
<keyword evidence="15" id="KW-1185">Reference proteome</keyword>
<gene>
    <name evidence="14" type="ORF">CR162_12585</name>
</gene>
<dbReference type="FunFam" id="2.70.150.10:FF:000020">
    <property type="entry name" value="Copper-exporting P-type ATPase A"/>
    <property type="match status" value="1"/>
</dbReference>
<feature type="transmembrane region" description="Helical" evidence="11">
    <location>
        <begin position="130"/>
        <end position="150"/>
    </location>
</feature>
<feature type="transmembrane region" description="Helical" evidence="11">
    <location>
        <begin position="234"/>
        <end position="253"/>
    </location>
</feature>
<dbReference type="RefSeq" id="WP_099095895.1">
    <property type="nucleotide sequence ID" value="NZ_PDNU01000023.1"/>
</dbReference>
<keyword evidence="4 11" id="KW-0812">Transmembrane</keyword>
<evidence type="ECO:0000259" key="13">
    <source>
        <dbReference type="SMART" id="SM00746"/>
    </source>
</evidence>
<evidence type="ECO:0000313" key="15">
    <source>
        <dbReference type="Proteomes" id="UP000223527"/>
    </source>
</evidence>
<evidence type="ECO:0000256" key="1">
    <source>
        <dbReference type="ARBA" id="ARBA00004651"/>
    </source>
</evidence>
<evidence type="ECO:0000256" key="8">
    <source>
        <dbReference type="ARBA" id="ARBA00022967"/>
    </source>
</evidence>
<keyword evidence="3 11" id="KW-1003">Cell membrane</keyword>
<dbReference type="SFLD" id="SFLDS00003">
    <property type="entry name" value="Haloacid_Dehalogenase"/>
    <property type="match status" value="1"/>
</dbReference>
<keyword evidence="7 11" id="KW-0067">ATP-binding</keyword>
<dbReference type="NCBIfam" id="TIGR01494">
    <property type="entry name" value="ATPase_P-type"/>
    <property type="match status" value="1"/>
</dbReference>
<dbReference type="Gene3D" id="3.40.50.1000">
    <property type="entry name" value="HAD superfamily/HAD-like"/>
    <property type="match status" value="1"/>
</dbReference>
<evidence type="ECO:0000256" key="4">
    <source>
        <dbReference type="ARBA" id="ARBA00022692"/>
    </source>
</evidence>
<dbReference type="NCBIfam" id="TIGR01525">
    <property type="entry name" value="ATPase-IB_hvy"/>
    <property type="match status" value="1"/>
</dbReference>
<evidence type="ECO:0000256" key="6">
    <source>
        <dbReference type="ARBA" id="ARBA00022741"/>
    </source>
</evidence>
<dbReference type="GO" id="GO:0055070">
    <property type="term" value="P:copper ion homeostasis"/>
    <property type="evidence" value="ECO:0007669"/>
    <property type="project" value="TreeGrafter"/>
</dbReference>
<keyword evidence="9 11" id="KW-1133">Transmembrane helix</keyword>
<keyword evidence="5 11" id="KW-0479">Metal-binding</keyword>
<dbReference type="SUPFAM" id="SSF56784">
    <property type="entry name" value="HAD-like"/>
    <property type="match status" value="1"/>
</dbReference>
<dbReference type="SFLD" id="SFLDG00002">
    <property type="entry name" value="C1.7:_P-type_atpase_like"/>
    <property type="match status" value="1"/>
</dbReference>
<dbReference type="InterPro" id="IPR001757">
    <property type="entry name" value="P_typ_ATPase"/>
</dbReference>
<dbReference type="InterPro" id="IPR023299">
    <property type="entry name" value="ATPase_P-typ_cyto_dom_N"/>
</dbReference>
<dbReference type="CDD" id="cd02094">
    <property type="entry name" value="P-type_ATPase_Cu-like"/>
    <property type="match status" value="1"/>
</dbReference>
<feature type="transmembrane region" description="Helical" evidence="11">
    <location>
        <begin position="757"/>
        <end position="779"/>
    </location>
</feature>
<evidence type="ECO:0000256" key="12">
    <source>
        <dbReference type="SAM" id="MobiDB-lite"/>
    </source>
</evidence>
<dbReference type="GO" id="GO:0005524">
    <property type="term" value="F:ATP binding"/>
    <property type="evidence" value="ECO:0007669"/>
    <property type="project" value="UniProtKB-UniRule"/>
</dbReference>
<keyword evidence="8" id="KW-1278">Translocase</keyword>
<dbReference type="InterPro" id="IPR007029">
    <property type="entry name" value="YHS_dom"/>
</dbReference>
<dbReference type="Proteomes" id="UP000223527">
    <property type="component" value="Unassembled WGS sequence"/>
</dbReference>